<dbReference type="SMART" id="SM00382">
    <property type="entry name" value="AAA"/>
    <property type="match status" value="1"/>
</dbReference>
<dbReference type="NCBIfam" id="NF003069">
    <property type="entry name" value="PRK03992.1"/>
    <property type="match status" value="1"/>
</dbReference>
<dbReference type="GO" id="GO:0000502">
    <property type="term" value="C:proteasome complex"/>
    <property type="evidence" value="ECO:0007669"/>
    <property type="project" value="UniProtKB-KW"/>
</dbReference>
<gene>
    <name evidence="12" type="ORF">F1737_02310</name>
</gene>
<protein>
    <submittedName>
        <fullName evidence="12">Proteasome-activating nucleotidase</fullName>
    </submittedName>
</protein>
<dbReference type="InterPro" id="IPR050221">
    <property type="entry name" value="26S_Proteasome_ATPase"/>
</dbReference>
<keyword evidence="5 9" id="KW-0067">ATP-binding</keyword>
<dbReference type="Gene3D" id="1.10.8.60">
    <property type="match status" value="1"/>
</dbReference>
<proteinExistence type="inferred from homology"/>
<dbReference type="InterPro" id="IPR012340">
    <property type="entry name" value="NA-bd_OB-fold"/>
</dbReference>
<dbReference type="InterPro" id="IPR003593">
    <property type="entry name" value="AAA+_ATPase"/>
</dbReference>
<dbReference type="Pfam" id="PF00004">
    <property type="entry name" value="AAA"/>
    <property type="match status" value="1"/>
</dbReference>
<dbReference type="FunFam" id="3.40.50.300:FF:000033">
    <property type="entry name" value="26S protease regulatory subunit 6B"/>
    <property type="match status" value="1"/>
</dbReference>
<evidence type="ECO:0000256" key="4">
    <source>
        <dbReference type="ARBA" id="ARBA00022741"/>
    </source>
</evidence>
<feature type="coiled-coil region" evidence="10">
    <location>
        <begin position="19"/>
        <end position="60"/>
    </location>
</feature>
<dbReference type="InterPro" id="IPR003959">
    <property type="entry name" value="ATPase_AAA_core"/>
</dbReference>
<keyword evidence="8" id="KW-0143">Chaperone</keyword>
<feature type="domain" description="AAA+ ATPase" evidence="11">
    <location>
        <begin position="172"/>
        <end position="311"/>
    </location>
</feature>
<dbReference type="EMBL" id="CP043875">
    <property type="protein sequence ID" value="WOF15598.1"/>
    <property type="molecule type" value="Genomic_DNA"/>
</dbReference>
<evidence type="ECO:0000256" key="2">
    <source>
        <dbReference type="ARBA" id="ARBA00006914"/>
    </source>
</evidence>
<sequence length="391" mass="43945">MDETIFNNPDEDNISKPRIQELNEQVQDLRMKVEVLNREVSRLEKDNAQLKKENNQLKRPPLFVAAVVDILESGEVYLRQQGNNQEYITHSLEALQGQLRPGMKVAVNNALSIVKIIGNTFDTRVRVMELEESPNVSFKNVGGLKEEIEEVREAVEYPLTKPEVFERIGVEPPKGILLYGPPGTGKTLIAKAVANQANATFIRMSGSELVHKFIGEGAQLVRDLFTLARERSPAIVFIDEIDSIGSMRTQDGTSGSAEVQRTLMQLLAEMDGFDNRGNVRIMAATNRVDMLDPALLRPGRFDRILEVSLPDESARLEILKIHSSKLNMKNVDLLDLVKLTENTTGAEIQAICREAGMIAVRKDLNYVTMKNFEDAVLKVRKKNKTEDIMYI</sequence>
<evidence type="ECO:0000256" key="1">
    <source>
        <dbReference type="ARBA" id="ARBA00004496"/>
    </source>
</evidence>
<dbReference type="Gene3D" id="2.40.50.140">
    <property type="entry name" value="Nucleic acid-binding proteins"/>
    <property type="match status" value="1"/>
</dbReference>
<dbReference type="GO" id="GO:0016887">
    <property type="term" value="F:ATP hydrolysis activity"/>
    <property type="evidence" value="ECO:0007669"/>
    <property type="project" value="InterPro"/>
</dbReference>
<dbReference type="InterPro" id="IPR027417">
    <property type="entry name" value="P-loop_NTPase"/>
</dbReference>
<evidence type="ECO:0000256" key="7">
    <source>
        <dbReference type="ARBA" id="ARBA00023054"/>
    </source>
</evidence>
<evidence type="ECO:0000256" key="9">
    <source>
        <dbReference type="RuleBase" id="RU003651"/>
    </source>
</evidence>
<dbReference type="RefSeq" id="WP_317137171.1">
    <property type="nucleotide sequence ID" value="NZ_CP043875.1"/>
</dbReference>
<accession>A0AA97I2G8</accession>
<evidence type="ECO:0000313" key="13">
    <source>
        <dbReference type="Proteomes" id="UP001301797"/>
    </source>
</evidence>
<dbReference type="InterPro" id="IPR003960">
    <property type="entry name" value="ATPase_AAA_CS"/>
</dbReference>
<dbReference type="SUPFAM" id="SSF52540">
    <property type="entry name" value="P-loop containing nucleoside triphosphate hydrolases"/>
    <property type="match status" value="1"/>
</dbReference>
<keyword evidence="3" id="KW-0963">Cytoplasm</keyword>
<evidence type="ECO:0000256" key="6">
    <source>
        <dbReference type="ARBA" id="ARBA00022942"/>
    </source>
</evidence>
<evidence type="ECO:0000313" key="12">
    <source>
        <dbReference type="EMBL" id="WOF15598.1"/>
    </source>
</evidence>
<keyword evidence="13" id="KW-1185">Reference proteome</keyword>
<name>A0AA97I2G8_9EURY</name>
<keyword evidence="6 12" id="KW-0647">Proteasome</keyword>
<keyword evidence="7 10" id="KW-0175">Coiled coil</keyword>
<evidence type="ECO:0000256" key="8">
    <source>
        <dbReference type="ARBA" id="ARBA00023186"/>
    </source>
</evidence>
<dbReference type="GeneID" id="85228965"/>
<keyword evidence="4 9" id="KW-0547">Nucleotide-binding</keyword>
<organism evidence="12 13">
    <name type="scientific">Methanochimaera problematica</name>
    <dbReference type="NCBI Taxonomy" id="2609417"/>
    <lineage>
        <taxon>Archaea</taxon>
        <taxon>Methanobacteriati</taxon>
        <taxon>Methanobacteriota</taxon>
        <taxon>Stenosarchaea group</taxon>
        <taxon>Methanomicrobia</taxon>
        <taxon>Methanomicrobiales</taxon>
        <taxon>Methanomicrobiaceae</taxon>
        <taxon>Methanochimaera</taxon>
    </lineage>
</organism>
<dbReference type="AlphaFoldDB" id="A0AA97I2G8"/>
<evidence type="ECO:0000256" key="3">
    <source>
        <dbReference type="ARBA" id="ARBA00022490"/>
    </source>
</evidence>
<comment type="subcellular location">
    <subcellularLocation>
        <location evidence="1">Cytoplasm</location>
    </subcellularLocation>
</comment>
<dbReference type="Pfam" id="PF17862">
    <property type="entry name" value="AAA_lid_3"/>
    <property type="match status" value="1"/>
</dbReference>
<dbReference type="GO" id="GO:0005737">
    <property type="term" value="C:cytoplasm"/>
    <property type="evidence" value="ECO:0007669"/>
    <property type="project" value="UniProtKB-SubCell"/>
</dbReference>
<dbReference type="PROSITE" id="PS00674">
    <property type="entry name" value="AAA"/>
    <property type="match status" value="1"/>
</dbReference>
<evidence type="ECO:0000256" key="5">
    <source>
        <dbReference type="ARBA" id="ARBA00022840"/>
    </source>
</evidence>
<dbReference type="PANTHER" id="PTHR23073">
    <property type="entry name" value="26S PROTEASOME REGULATORY SUBUNIT"/>
    <property type="match status" value="1"/>
</dbReference>
<dbReference type="Gene3D" id="3.40.50.300">
    <property type="entry name" value="P-loop containing nucleotide triphosphate hydrolases"/>
    <property type="match status" value="1"/>
</dbReference>
<dbReference type="GO" id="GO:0005524">
    <property type="term" value="F:ATP binding"/>
    <property type="evidence" value="ECO:0007669"/>
    <property type="project" value="UniProtKB-KW"/>
</dbReference>
<comment type="similarity">
    <text evidence="2 9">Belongs to the AAA ATPase family.</text>
</comment>
<dbReference type="KEGG" id="mefw:F1737_02310"/>
<evidence type="ECO:0000256" key="10">
    <source>
        <dbReference type="SAM" id="Coils"/>
    </source>
</evidence>
<dbReference type="Proteomes" id="UP001301797">
    <property type="component" value="Chromosome"/>
</dbReference>
<evidence type="ECO:0000259" key="11">
    <source>
        <dbReference type="SMART" id="SM00382"/>
    </source>
</evidence>
<dbReference type="InterPro" id="IPR041569">
    <property type="entry name" value="AAA_lid_3"/>
</dbReference>
<reference evidence="12 13" key="1">
    <citation type="submission" date="2019-09" db="EMBL/GenBank/DDBJ databases">
        <title>The complete genome of Methanoplanus sp. FWC-SCC4.</title>
        <authorList>
            <person name="Chen S.-C."/>
            <person name="Zhou Y.-Z."/>
            <person name="Lai M.-C."/>
        </authorList>
    </citation>
    <scope>NUCLEOTIDE SEQUENCE [LARGE SCALE GENOMIC DNA]</scope>
    <source>
        <strain evidence="12 13">FWC-SCC4</strain>
    </source>
</reference>